<dbReference type="Gramene" id="mRNA:HanXRQr2_Chr13g0599851">
    <property type="protein sequence ID" value="CDS:HanXRQr2_Chr13g0599851.1"/>
    <property type="gene ID" value="HanXRQr2_Chr13g0599851"/>
</dbReference>
<evidence type="ECO:0008006" key="4">
    <source>
        <dbReference type="Google" id="ProtNLM"/>
    </source>
</evidence>
<feature type="region of interest" description="Disordered" evidence="1">
    <location>
        <begin position="23"/>
        <end position="44"/>
    </location>
</feature>
<keyword evidence="3" id="KW-1185">Reference proteome</keyword>
<dbReference type="AlphaFoldDB" id="A0A9K3EJH2"/>
<reference evidence="2" key="2">
    <citation type="submission" date="2020-06" db="EMBL/GenBank/DDBJ databases">
        <title>Helianthus annuus Genome sequencing and assembly Release 2.</title>
        <authorList>
            <person name="Gouzy J."/>
            <person name="Langlade N."/>
            <person name="Munos S."/>
        </authorList>
    </citation>
    <scope>NUCLEOTIDE SEQUENCE</scope>
    <source>
        <tissue evidence="2">Leaves</tissue>
    </source>
</reference>
<name>A0A9K3EJH2_HELAN</name>
<sequence>MEVKDRKCDSWYIYLASPQTPIIRPKAGQNTHNPVNRPKIKGIPQQWNNGWNEVQIWELRADNTMNMELTLDVSDRKKISGLIIEGIEFTPI</sequence>
<protein>
    <recommendedName>
        <fullName evidence="4">Phloem protein 2-like protein</fullName>
    </recommendedName>
</protein>
<evidence type="ECO:0000256" key="1">
    <source>
        <dbReference type="SAM" id="MobiDB-lite"/>
    </source>
</evidence>
<dbReference type="EMBL" id="MNCJ02000328">
    <property type="protein sequence ID" value="KAF5774392.1"/>
    <property type="molecule type" value="Genomic_DNA"/>
</dbReference>
<dbReference type="Proteomes" id="UP000215914">
    <property type="component" value="Unassembled WGS sequence"/>
</dbReference>
<evidence type="ECO:0000313" key="3">
    <source>
        <dbReference type="Proteomes" id="UP000215914"/>
    </source>
</evidence>
<proteinExistence type="predicted"/>
<evidence type="ECO:0000313" key="2">
    <source>
        <dbReference type="EMBL" id="KAF5774392.1"/>
    </source>
</evidence>
<accession>A0A9K3EJH2</accession>
<gene>
    <name evidence="2" type="ORF">HanXRQr2_Chr13g0599851</name>
</gene>
<comment type="caution">
    <text evidence="2">The sequence shown here is derived from an EMBL/GenBank/DDBJ whole genome shotgun (WGS) entry which is preliminary data.</text>
</comment>
<organism evidence="2 3">
    <name type="scientific">Helianthus annuus</name>
    <name type="common">Common sunflower</name>
    <dbReference type="NCBI Taxonomy" id="4232"/>
    <lineage>
        <taxon>Eukaryota</taxon>
        <taxon>Viridiplantae</taxon>
        <taxon>Streptophyta</taxon>
        <taxon>Embryophyta</taxon>
        <taxon>Tracheophyta</taxon>
        <taxon>Spermatophyta</taxon>
        <taxon>Magnoliopsida</taxon>
        <taxon>eudicotyledons</taxon>
        <taxon>Gunneridae</taxon>
        <taxon>Pentapetalae</taxon>
        <taxon>asterids</taxon>
        <taxon>campanulids</taxon>
        <taxon>Asterales</taxon>
        <taxon>Asteraceae</taxon>
        <taxon>Asteroideae</taxon>
        <taxon>Heliantheae alliance</taxon>
        <taxon>Heliantheae</taxon>
        <taxon>Helianthus</taxon>
    </lineage>
</organism>
<reference evidence="2" key="1">
    <citation type="journal article" date="2017" name="Nature">
        <title>The sunflower genome provides insights into oil metabolism, flowering and Asterid evolution.</title>
        <authorList>
            <person name="Badouin H."/>
            <person name="Gouzy J."/>
            <person name="Grassa C.J."/>
            <person name="Murat F."/>
            <person name="Staton S.E."/>
            <person name="Cottret L."/>
            <person name="Lelandais-Briere C."/>
            <person name="Owens G.L."/>
            <person name="Carrere S."/>
            <person name="Mayjonade B."/>
            <person name="Legrand L."/>
            <person name="Gill N."/>
            <person name="Kane N.C."/>
            <person name="Bowers J.E."/>
            <person name="Hubner S."/>
            <person name="Bellec A."/>
            <person name="Berard A."/>
            <person name="Berges H."/>
            <person name="Blanchet N."/>
            <person name="Boniface M.C."/>
            <person name="Brunel D."/>
            <person name="Catrice O."/>
            <person name="Chaidir N."/>
            <person name="Claudel C."/>
            <person name="Donnadieu C."/>
            <person name="Faraut T."/>
            <person name="Fievet G."/>
            <person name="Helmstetter N."/>
            <person name="King M."/>
            <person name="Knapp S.J."/>
            <person name="Lai Z."/>
            <person name="Le Paslier M.C."/>
            <person name="Lippi Y."/>
            <person name="Lorenzon L."/>
            <person name="Mandel J.R."/>
            <person name="Marage G."/>
            <person name="Marchand G."/>
            <person name="Marquand E."/>
            <person name="Bret-Mestries E."/>
            <person name="Morien E."/>
            <person name="Nambeesan S."/>
            <person name="Nguyen T."/>
            <person name="Pegot-Espagnet P."/>
            <person name="Pouilly N."/>
            <person name="Raftis F."/>
            <person name="Sallet E."/>
            <person name="Schiex T."/>
            <person name="Thomas J."/>
            <person name="Vandecasteele C."/>
            <person name="Vares D."/>
            <person name="Vear F."/>
            <person name="Vautrin S."/>
            <person name="Crespi M."/>
            <person name="Mangin B."/>
            <person name="Burke J.M."/>
            <person name="Salse J."/>
            <person name="Munos S."/>
            <person name="Vincourt P."/>
            <person name="Rieseberg L.H."/>
            <person name="Langlade N.B."/>
        </authorList>
    </citation>
    <scope>NUCLEOTIDE SEQUENCE</scope>
    <source>
        <tissue evidence="2">Leaves</tissue>
    </source>
</reference>